<accession>A0A0V8M595</accession>
<evidence type="ECO:0000256" key="7">
    <source>
        <dbReference type="ARBA" id="ARBA00023014"/>
    </source>
</evidence>
<dbReference type="Pfam" id="PF13486">
    <property type="entry name" value="Dehalogenase"/>
    <property type="match status" value="1"/>
</dbReference>
<dbReference type="EMBL" id="JGYD01000001">
    <property type="protein sequence ID" value="KSV18927.1"/>
    <property type="molecule type" value="Genomic_DNA"/>
</dbReference>
<evidence type="ECO:0000256" key="6">
    <source>
        <dbReference type="ARBA" id="ARBA00023004"/>
    </source>
</evidence>
<evidence type="ECO:0000313" key="12">
    <source>
        <dbReference type="EMBL" id="WRO07214.1"/>
    </source>
</evidence>
<comment type="subcellular location">
    <subcellularLocation>
        <location evidence="1">Cell membrane</location>
    </subcellularLocation>
</comment>
<gene>
    <name evidence="11" type="ORF">DA01_00120</name>
    <name evidence="12" type="ORF">VLL09_07470</name>
</gene>
<name>A0A0V8M595_9CHLR</name>
<keyword evidence="6" id="KW-0408">Iron</keyword>
<dbReference type="PATRIC" id="fig|61435.5.peg.26"/>
<dbReference type="InterPro" id="IPR006311">
    <property type="entry name" value="TAT_signal"/>
</dbReference>
<dbReference type="InterPro" id="IPR017900">
    <property type="entry name" value="4Fe4S_Fe_S_CS"/>
</dbReference>
<sequence length="494" mass="54559">MKTFHSTLSRRDFMKALGLAGAGIGTAAAAAPVFHDLDEVTASSGGVQKLPWWVKERDFKNPSVPIDWQNLPKMEGTFPYQARPTLSAQERYAMGIPGGSSGVWASPEQAQVLFDYMKKEFPGWDPGYAGLGDNRTTALFMATKFMRMGMWPGEINMGGKRVNVAQAISAAGGTATFTSFLGLRSSETLRPQDFGVPRWEGTPEENLLTLRQVVRFLGGCDVGAQEMDSDVFKLFHETSGGKQLVIEDVDEAAETATKLVIPAKAKYILQWTARQPYESTRRQAGEYEDAAVYWSYQRFPFVGAIIQEFIHALGYTAVSTHMAGYHTNAIATLTGLGEHCRMSSPTLVPKYGTTNRAMWVIITDMPLMATKPIDFGVYKFCQTCGICADSCPFGLIEQGDPSWEATQPGTRPGFNGWRTNTTTCPHCPVCQGSCPFNTNGDGSFIHDLVRNTVSVTPVFNSFFANMEKTMGYGRKDPRDWWNIDDYTYGINTSY</sequence>
<evidence type="ECO:0000259" key="10">
    <source>
        <dbReference type="PROSITE" id="PS51379"/>
    </source>
</evidence>
<organism evidence="11 13">
    <name type="scientific">Dehalococcoides mccartyi</name>
    <dbReference type="NCBI Taxonomy" id="61435"/>
    <lineage>
        <taxon>Bacteria</taxon>
        <taxon>Bacillati</taxon>
        <taxon>Chloroflexota</taxon>
        <taxon>Dehalococcoidia</taxon>
        <taxon>Dehalococcoidales</taxon>
        <taxon>Dehalococcoidaceae</taxon>
        <taxon>Dehalococcoides</taxon>
    </lineage>
</organism>
<keyword evidence="7" id="KW-0411">Iron-sulfur</keyword>
<dbReference type="eggNOG" id="COG1145">
    <property type="taxonomic scope" value="Bacteria"/>
</dbReference>
<dbReference type="NCBIfam" id="TIGR02486">
    <property type="entry name" value="RDH"/>
    <property type="match status" value="1"/>
</dbReference>
<proteinExistence type="predicted"/>
<evidence type="ECO:0000256" key="2">
    <source>
        <dbReference type="ARBA" id="ARBA00022475"/>
    </source>
</evidence>
<evidence type="ECO:0000313" key="11">
    <source>
        <dbReference type="EMBL" id="KSV18927.1"/>
    </source>
</evidence>
<evidence type="ECO:0000256" key="3">
    <source>
        <dbReference type="ARBA" id="ARBA00022485"/>
    </source>
</evidence>
<dbReference type="InterPro" id="IPR017896">
    <property type="entry name" value="4Fe4S_Fe-S-bd"/>
</dbReference>
<dbReference type="FunFam" id="3.30.70.20:FF:000055">
    <property type="entry name" value="Trichloroethene reductive dehalogenase"/>
    <property type="match status" value="1"/>
</dbReference>
<keyword evidence="4" id="KW-0479">Metal-binding</keyword>
<evidence type="ECO:0000313" key="13">
    <source>
        <dbReference type="Proteomes" id="UP000053577"/>
    </source>
</evidence>
<evidence type="ECO:0000256" key="4">
    <source>
        <dbReference type="ARBA" id="ARBA00022723"/>
    </source>
</evidence>
<dbReference type="OrthoDB" id="166086at2"/>
<keyword evidence="8" id="KW-0472">Membrane</keyword>
<dbReference type="Proteomes" id="UP001327986">
    <property type="component" value="Chromosome"/>
</dbReference>
<dbReference type="GO" id="GO:0051539">
    <property type="term" value="F:4 iron, 4 sulfur cluster binding"/>
    <property type="evidence" value="ECO:0007669"/>
    <property type="project" value="UniProtKB-KW"/>
</dbReference>
<dbReference type="AlphaFoldDB" id="A0A0V8M595"/>
<comment type="cofactor">
    <cofactor evidence="9">
        <name>corrinoid</name>
        <dbReference type="ChEBI" id="CHEBI:33913"/>
    </cofactor>
</comment>
<reference evidence="11 13" key="1">
    <citation type="journal article" date="2015" name="Sci. Rep.">
        <title>A comparative genomics and reductive dehalogenase gene transcription study of two chloroethene-respiring bacteria, Dehalococcoides mccartyi strains MB and 11a.</title>
        <authorList>
            <person name="Low A."/>
            <person name="Shen Z."/>
            <person name="Cheng D."/>
            <person name="Rogers M.J."/>
            <person name="Lee P.K."/>
            <person name="He J."/>
        </authorList>
    </citation>
    <scope>NUCLEOTIDE SEQUENCE [LARGE SCALE GENOMIC DNA]</scope>
    <source>
        <strain evidence="11 13">MB</strain>
    </source>
</reference>
<dbReference type="PROSITE" id="PS51318">
    <property type="entry name" value="TAT"/>
    <property type="match status" value="1"/>
</dbReference>
<evidence type="ECO:0000256" key="9">
    <source>
        <dbReference type="ARBA" id="ARBA00029374"/>
    </source>
</evidence>
<reference evidence="12" key="2">
    <citation type="submission" date="2023-12" db="EMBL/GenBank/DDBJ databases">
        <title>Isolation of organohalide respiring bacteria Dehalococcoides mccartyi strain GPTCE1 in groundwater collected near a chemical plant in Suzhou, China.</title>
        <authorList>
            <person name="Liu G."/>
        </authorList>
    </citation>
    <scope>NUCLEOTIDE SEQUENCE</scope>
    <source>
        <strain evidence="12">GPTCE1</strain>
    </source>
</reference>
<dbReference type="Proteomes" id="UP000053577">
    <property type="component" value="Unassembled WGS sequence"/>
</dbReference>
<evidence type="ECO:0000256" key="5">
    <source>
        <dbReference type="ARBA" id="ARBA00022729"/>
    </source>
</evidence>
<keyword evidence="5" id="KW-0732">Signal</keyword>
<dbReference type="NCBIfam" id="TIGR01409">
    <property type="entry name" value="TAT_signal_seq"/>
    <property type="match status" value="1"/>
</dbReference>
<keyword evidence="3" id="KW-0004">4Fe-4S</keyword>
<feature type="domain" description="4Fe-4S ferredoxin-type" evidence="10">
    <location>
        <begin position="371"/>
        <end position="401"/>
    </location>
</feature>
<dbReference type="GO" id="GO:0005886">
    <property type="term" value="C:plasma membrane"/>
    <property type="evidence" value="ECO:0007669"/>
    <property type="project" value="UniProtKB-SubCell"/>
</dbReference>
<dbReference type="PROSITE" id="PS51379">
    <property type="entry name" value="4FE4S_FER_2"/>
    <property type="match status" value="1"/>
</dbReference>
<keyword evidence="2" id="KW-1003">Cell membrane</keyword>
<dbReference type="SUPFAM" id="SSF54862">
    <property type="entry name" value="4Fe-4S ferredoxins"/>
    <property type="match status" value="1"/>
</dbReference>
<dbReference type="GO" id="GO:0046872">
    <property type="term" value="F:metal ion binding"/>
    <property type="evidence" value="ECO:0007669"/>
    <property type="project" value="UniProtKB-KW"/>
</dbReference>
<dbReference type="RefSeq" id="WP_058291925.1">
    <property type="nucleotide sequence ID" value="NZ_CP141531.1"/>
</dbReference>
<dbReference type="PROSITE" id="PS00198">
    <property type="entry name" value="4FE4S_FER_1"/>
    <property type="match status" value="1"/>
</dbReference>
<dbReference type="EMBL" id="CP141531">
    <property type="protein sequence ID" value="WRO07214.1"/>
    <property type="molecule type" value="Genomic_DNA"/>
</dbReference>
<evidence type="ECO:0000256" key="8">
    <source>
        <dbReference type="ARBA" id="ARBA00023136"/>
    </source>
</evidence>
<dbReference type="InterPro" id="IPR019546">
    <property type="entry name" value="TAT_signal_bac_arc"/>
</dbReference>
<dbReference type="InterPro" id="IPR028894">
    <property type="entry name" value="RDH_dom"/>
</dbReference>
<protein>
    <submittedName>
        <fullName evidence="11 12">Dehalogenase</fullName>
    </submittedName>
</protein>
<dbReference type="Gene3D" id="3.30.70.20">
    <property type="match status" value="1"/>
</dbReference>
<evidence type="ECO:0000256" key="1">
    <source>
        <dbReference type="ARBA" id="ARBA00004236"/>
    </source>
</evidence>
<dbReference type="InterPro" id="IPR012832">
    <property type="entry name" value="RDH"/>
</dbReference>